<name>A0A8E2AH97_9APHY</name>
<dbReference type="InterPro" id="IPR011009">
    <property type="entry name" value="Kinase-like_dom_sf"/>
</dbReference>
<gene>
    <name evidence="1" type="ORF">OBBRIDRAFT_891783</name>
</gene>
<dbReference type="SUPFAM" id="SSF56112">
    <property type="entry name" value="Protein kinase-like (PK-like)"/>
    <property type="match status" value="1"/>
</dbReference>
<organism evidence="1 2">
    <name type="scientific">Obba rivulosa</name>
    <dbReference type="NCBI Taxonomy" id="1052685"/>
    <lineage>
        <taxon>Eukaryota</taxon>
        <taxon>Fungi</taxon>
        <taxon>Dikarya</taxon>
        <taxon>Basidiomycota</taxon>
        <taxon>Agaricomycotina</taxon>
        <taxon>Agaricomycetes</taxon>
        <taxon>Polyporales</taxon>
        <taxon>Gelatoporiaceae</taxon>
        <taxon>Obba</taxon>
    </lineage>
</organism>
<keyword evidence="2" id="KW-1185">Reference proteome</keyword>
<dbReference type="EMBL" id="KV722670">
    <property type="protein sequence ID" value="OCH84456.1"/>
    <property type="molecule type" value="Genomic_DNA"/>
</dbReference>
<evidence type="ECO:0000313" key="2">
    <source>
        <dbReference type="Proteomes" id="UP000250043"/>
    </source>
</evidence>
<dbReference type="OrthoDB" id="2804112at2759"/>
<dbReference type="Proteomes" id="UP000250043">
    <property type="component" value="Unassembled WGS sequence"/>
</dbReference>
<evidence type="ECO:0008006" key="3">
    <source>
        <dbReference type="Google" id="ProtNLM"/>
    </source>
</evidence>
<proteinExistence type="predicted"/>
<protein>
    <recommendedName>
        <fullName evidence="3">Protein kinase domain-containing protein</fullName>
    </recommendedName>
</protein>
<evidence type="ECO:0000313" key="1">
    <source>
        <dbReference type="EMBL" id="OCH84456.1"/>
    </source>
</evidence>
<reference evidence="1 2" key="1">
    <citation type="submission" date="2016-07" db="EMBL/GenBank/DDBJ databases">
        <title>Draft genome of the white-rot fungus Obba rivulosa 3A-2.</title>
        <authorList>
            <consortium name="DOE Joint Genome Institute"/>
            <person name="Miettinen O."/>
            <person name="Riley R."/>
            <person name="Acob R."/>
            <person name="Barry K."/>
            <person name="Cullen D."/>
            <person name="De Vries R."/>
            <person name="Hainaut M."/>
            <person name="Hatakka A."/>
            <person name="Henrissat B."/>
            <person name="Hilden K."/>
            <person name="Kuo R."/>
            <person name="Labutti K."/>
            <person name="Lipzen A."/>
            <person name="Makela M.R."/>
            <person name="Sandor L."/>
            <person name="Spatafora J.W."/>
            <person name="Grigoriev I.V."/>
            <person name="Hibbett D.S."/>
        </authorList>
    </citation>
    <scope>NUCLEOTIDE SEQUENCE [LARGE SCALE GENOMIC DNA]</scope>
    <source>
        <strain evidence="1 2">3A-2</strain>
    </source>
</reference>
<sequence>MTLHLPTTACHWSSDLKAVGRYALCRPNIVNENKAIILPAELRLSGDDVKELYHPDSAYSNETTKVYETQIALDNAESIHAACKVVTGTPKVKELRKEAKSYTGLLNGLQGICVSVFLGLYEGRASAEDEEDVACLLTVLSGKAVGVSAWPLDVVLTERITNAYRSIHYTGSRKNNLDSENVLVDPDGKVFIIDFEKATDHPCPFHHEIRYNETRPYSEPPLRREMEIVCSSYKVRPPPTLRFVACGFPCLSLQMRSWAFS</sequence>
<dbReference type="AlphaFoldDB" id="A0A8E2AH97"/>
<accession>A0A8E2AH97</accession>